<reference evidence="2" key="1">
    <citation type="submission" date="2018-05" db="EMBL/GenBank/DDBJ databases">
        <authorList>
            <person name="Lanie J.A."/>
            <person name="Ng W.-L."/>
            <person name="Kazmierczak K.M."/>
            <person name="Andrzejewski T.M."/>
            <person name="Davidsen T.M."/>
            <person name="Wayne K.J."/>
            <person name="Tettelin H."/>
            <person name="Glass J.I."/>
            <person name="Rusch D."/>
            <person name="Podicherti R."/>
            <person name="Tsui H.-C.T."/>
            <person name="Winkler M.E."/>
        </authorList>
    </citation>
    <scope>NUCLEOTIDE SEQUENCE</scope>
</reference>
<protein>
    <recommendedName>
        <fullName evidence="3">Terminase small subunit</fullName>
    </recommendedName>
</protein>
<feature type="coiled-coil region" evidence="1">
    <location>
        <begin position="67"/>
        <end position="94"/>
    </location>
</feature>
<dbReference type="Gene3D" id="1.10.287.1060">
    <property type="entry name" value="ESAT-6-like"/>
    <property type="match status" value="1"/>
</dbReference>
<evidence type="ECO:0000256" key="1">
    <source>
        <dbReference type="SAM" id="Coils"/>
    </source>
</evidence>
<evidence type="ECO:0008006" key="3">
    <source>
        <dbReference type="Google" id="ProtNLM"/>
    </source>
</evidence>
<dbReference type="Pfam" id="PF11053">
    <property type="entry name" value="DNA_Packaging"/>
    <property type="match status" value="1"/>
</dbReference>
<dbReference type="AlphaFoldDB" id="A0A381TEV3"/>
<dbReference type="EMBL" id="UINC01004294">
    <property type="protein sequence ID" value="SVA13257.1"/>
    <property type="molecule type" value="Genomic_DNA"/>
</dbReference>
<accession>A0A381TEV3</accession>
<dbReference type="InterPro" id="IPR020342">
    <property type="entry name" value="Phage_T4_Gp16_DNA-pack"/>
</dbReference>
<proteinExistence type="predicted"/>
<organism evidence="2">
    <name type="scientific">marine metagenome</name>
    <dbReference type="NCBI Taxonomy" id="408172"/>
    <lineage>
        <taxon>unclassified sequences</taxon>
        <taxon>metagenomes</taxon>
        <taxon>ecological metagenomes</taxon>
    </lineage>
</organism>
<evidence type="ECO:0000313" key="2">
    <source>
        <dbReference type="EMBL" id="SVA13257.1"/>
    </source>
</evidence>
<gene>
    <name evidence="2" type="ORF">METZ01_LOCUS66111</name>
</gene>
<sequence>MVEDPITTLPEKTEKRLTVDSDDEDFKTDYRYSRENYYNLMEKGHDALDELLEIAKSTEHARHFEVASQLIKNLGETNEKLVNLQKVKKELTNKAPTGPASVNNNLYVGSTTDLLKLIKDKKNK</sequence>
<keyword evidence="1" id="KW-0175">Coiled coil</keyword>
<name>A0A381TEV3_9ZZZZ</name>